<protein>
    <submittedName>
        <fullName evidence="2">Uncharacterized protein</fullName>
    </submittedName>
</protein>
<evidence type="ECO:0000256" key="1">
    <source>
        <dbReference type="SAM" id="MobiDB-lite"/>
    </source>
</evidence>
<dbReference type="GeneID" id="25902906"/>
<dbReference type="EMBL" id="KQ241703">
    <property type="protein sequence ID" value="KNC85403.1"/>
    <property type="molecule type" value="Genomic_DNA"/>
</dbReference>
<feature type="region of interest" description="Disordered" evidence="1">
    <location>
        <begin position="1"/>
        <end position="29"/>
    </location>
</feature>
<dbReference type="RefSeq" id="XP_014159305.1">
    <property type="nucleotide sequence ID" value="XM_014303830.1"/>
</dbReference>
<gene>
    <name evidence="2" type="ORF">SARC_02402</name>
</gene>
<feature type="compositionally biased region" description="Polar residues" evidence="1">
    <location>
        <begin position="1"/>
        <end position="13"/>
    </location>
</feature>
<feature type="compositionally biased region" description="Basic and acidic residues" evidence="1">
    <location>
        <begin position="14"/>
        <end position="28"/>
    </location>
</feature>
<proteinExistence type="predicted"/>
<reference evidence="2 3" key="1">
    <citation type="submission" date="2011-02" db="EMBL/GenBank/DDBJ databases">
        <title>The Genome Sequence of Sphaeroforma arctica JP610.</title>
        <authorList>
            <consortium name="The Broad Institute Genome Sequencing Platform"/>
            <person name="Russ C."/>
            <person name="Cuomo C."/>
            <person name="Young S.K."/>
            <person name="Zeng Q."/>
            <person name="Gargeya S."/>
            <person name="Alvarado L."/>
            <person name="Berlin A."/>
            <person name="Chapman S.B."/>
            <person name="Chen Z."/>
            <person name="Freedman E."/>
            <person name="Gellesch M."/>
            <person name="Goldberg J."/>
            <person name="Griggs A."/>
            <person name="Gujja S."/>
            <person name="Heilman E."/>
            <person name="Heiman D."/>
            <person name="Howarth C."/>
            <person name="Mehta T."/>
            <person name="Neiman D."/>
            <person name="Pearson M."/>
            <person name="Roberts A."/>
            <person name="Saif S."/>
            <person name="Shea T."/>
            <person name="Shenoy N."/>
            <person name="Sisk P."/>
            <person name="Stolte C."/>
            <person name="Sykes S."/>
            <person name="White J."/>
            <person name="Yandava C."/>
            <person name="Burger G."/>
            <person name="Gray M.W."/>
            <person name="Holland P.W.H."/>
            <person name="King N."/>
            <person name="Lang F.B.F."/>
            <person name="Roger A.J."/>
            <person name="Ruiz-Trillo I."/>
            <person name="Haas B."/>
            <person name="Nusbaum C."/>
            <person name="Birren B."/>
        </authorList>
    </citation>
    <scope>NUCLEOTIDE SEQUENCE [LARGE SCALE GENOMIC DNA]</scope>
    <source>
        <strain evidence="2 3">JP610</strain>
    </source>
</reference>
<dbReference type="AlphaFoldDB" id="A0A0L0GAW0"/>
<organism evidence="2 3">
    <name type="scientific">Sphaeroforma arctica JP610</name>
    <dbReference type="NCBI Taxonomy" id="667725"/>
    <lineage>
        <taxon>Eukaryota</taxon>
        <taxon>Ichthyosporea</taxon>
        <taxon>Ichthyophonida</taxon>
        <taxon>Sphaeroforma</taxon>
    </lineage>
</organism>
<dbReference type="Proteomes" id="UP000054560">
    <property type="component" value="Unassembled WGS sequence"/>
</dbReference>
<accession>A0A0L0GAW0</accession>
<name>A0A0L0GAW0_9EUKA</name>
<keyword evidence="3" id="KW-1185">Reference proteome</keyword>
<evidence type="ECO:0000313" key="2">
    <source>
        <dbReference type="EMBL" id="KNC85403.1"/>
    </source>
</evidence>
<evidence type="ECO:0000313" key="3">
    <source>
        <dbReference type="Proteomes" id="UP000054560"/>
    </source>
</evidence>
<sequence>MSSHGGSRQNSGRKQSEKTPKSQEDLRRAQANAKRMFNIRQPAAVETYSTTLAIQTDTTLITTTNPATSLSNTVSLQLLIHFLTNESESISILHTHRTIQINLIKEIQLSRVQRHS</sequence>